<dbReference type="GO" id="GO:0003677">
    <property type="term" value="F:DNA binding"/>
    <property type="evidence" value="ECO:0007669"/>
    <property type="project" value="InterPro"/>
</dbReference>
<dbReference type="GO" id="GO:0006310">
    <property type="term" value="P:DNA recombination"/>
    <property type="evidence" value="ECO:0007669"/>
    <property type="project" value="InterPro"/>
</dbReference>
<dbReference type="InterPro" id="IPR001668">
    <property type="entry name" value="Mob_Pre"/>
</dbReference>
<dbReference type="RefSeq" id="WP_096578520.1">
    <property type="nucleotide sequence ID" value="NZ_CAWNJS010000001.1"/>
</dbReference>
<dbReference type="EMBL" id="AP018248">
    <property type="protein sequence ID" value="BAY99981.1"/>
    <property type="molecule type" value="Genomic_DNA"/>
</dbReference>
<evidence type="ECO:0000256" key="2">
    <source>
        <dbReference type="SAM" id="Coils"/>
    </source>
</evidence>
<dbReference type="CDD" id="cd17242">
    <property type="entry name" value="MobM_relaxase"/>
    <property type="match status" value="1"/>
</dbReference>
<evidence type="ECO:0000313" key="4">
    <source>
        <dbReference type="Proteomes" id="UP000218785"/>
    </source>
</evidence>
<sequence length="557" mass="62700">MPFAVCRIQKIKSWGLLAGKEAHTSRTRDTPNANPQVTNVQLIGSSDDANLATLVKDKIGSQKIRSNAVLAVEILLSASAEYFRPHAPNEAGIYDKRCLDNFVQATIHWLSCFWGDRIIRAELHLDEITPHIHAYLVPLDERGKLNCKALFGTRNKLYSLQDSFAEAVAHLGISRGIKGSTATYTKIKKYYAAVNQDSLVLDLENCLPQPQAQETSESYQQRVIEVLSPHVEIINYQLQERSRIQKHNTQLKQTASKSEQLRRQLESELQLLRLTTSNQHDLSLELVAYELGLNQYQQVNSSSNSPLDLVMEINKCTFDDAVVWLRDRFGETAMLTAVTHHAQQQAIAIAQRTPASIFIPPTPMHSRWKEVENYLTSTYSVPQKLVQTLHQRNLVYADLAGNAVFLARSLTHEITGAYLYSPFEASDRYSLYPGSRRSCGWFHVSMGGNSNAPIITAVLASSPMDALSLMVLNSSHHHRTLYLAVDDSDRLAALQAHYYLLPVEFLQTVQNIIIAMPKKTKAAIQKILPSATQMEQNNSCKKQLHQSYVKENHVELE</sequence>
<keyword evidence="4" id="KW-1185">Reference proteome</keyword>
<evidence type="ECO:0000256" key="1">
    <source>
        <dbReference type="ARBA" id="ARBA00010657"/>
    </source>
</evidence>
<organism evidence="3 4">
    <name type="scientific">Tolypothrix tenuis PCC 7101</name>
    <dbReference type="NCBI Taxonomy" id="231146"/>
    <lineage>
        <taxon>Bacteria</taxon>
        <taxon>Bacillati</taxon>
        <taxon>Cyanobacteriota</taxon>
        <taxon>Cyanophyceae</taxon>
        <taxon>Nostocales</taxon>
        <taxon>Tolypothrichaceae</taxon>
        <taxon>Tolypothrix</taxon>
    </lineage>
</organism>
<dbReference type="KEGG" id="ttq:NIES37_39640"/>
<dbReference type="NCBIfam" id="NF041497">
    <property type="entry name" value="MobV"/>
    <property type="match status" value="1"/>
</dbReference>
<dbReference type="AlphaFoldDB" id="A0A1Z4N2W7"/>
<comment type="similarity">
    <text evidence="1">Belongs to the plasmid mobilization pre family.</text>
</comment>
<protein>
    <submittedName>
        <fullName evidence="3">Plasmid recombination enzyme</fullName>
    </submittedName>
</protein>
<name>A0A1Z4N2W7_9CYAN</name>
<proteinExistence type="inferred from homology"/>
<dbReference type="Gene3D" id="3.30.930.30">
    <property type="match status" value="1"/>
</dbReference>
<reference evidence="3 4" key="1">
    <citation type="submission" date="2017-06" db="EMBL/GenBank/DDBJ databases">
        <title>Genome sequencing of cyanobaciteial culture collection at National Institute for Environmental Studies (NIES).</title>
        <authorList>
            <person name="Hirose Y."/>
            <person name="Shimura Y."/>
            <person name="Fujisawa T."/>
            <person name="Nakamura Y."/>
            <person name="Kawachi M."/>
        </authorList>
    </citation>
    <scope>NUCLEOTIDE SEQUENCE [LARGE SCALE GENOMIC DNA]</scope>
    <source>
        <strain evidence="3 4">NIES-37</strain>
    </source>
</reference>
<feature type="coiled-coil region" evidence="2">
    <location>
        <begin position="244"/>
        <end position="275"/>
    </location>
</feature>
<keyword evidence="2" id="KW-0175">Coiled coil</keyword>
<gene>
    <name evidence="3" type="ORF">NIES37_39640</name>
</gene>
<dbReference type="Pfam" id="PF01076">
    <property type="entry name" value="Mob_Pre"/>
    <property type="match status" value="1"/>
</dbReference>
<accession>A0A1Z4N2W7</accession>
<dbReference type="Proteomes" id="UP000218785">
    <property type="component" value="Chromosome"/>
</dbReference>
<evidence type="ECO:0000313" key="3">
    <source>
        <dbReference type="EMBL" id="BAY99981.1"/>
    </source>
</evidence>